<dbReference type="InterPro" id="IPR005644">
    <property type="entry name" value="NolW-like"/>
</dbReference>
<organism evidence="10 11">
    <name type="scientific">Prosthecobacter dejongeii</name>
    <dbReference type="NCBI Taxonomy" id="48465"/>
    <lineage>
        <taxon>Bacteria</taxon>
        <taxon>Pseudomonadati</taxon>
        <taxon>Verrucomicrobiota</taxon>
        <taxon>Verrucomicrobiia</taxon>
        <taxon>Verrucomicrobiales</taxon>
        <taxon>Verrucomicrobiaceae</taxon>
        <taxon>Prosthecobacter</taxon>
    </lineage>
</organism>
<proteinExistence type="inferred from homology"/>
<dbReference type="PANTHER" id="PTHR30332:SF24">
    <property type="entry name" value="SECRETIN GSPD-RELATED"/>
    <property type="match status" value="1"/>
</dbReference>
<dbReference type="Pfam" id="PF00263">
    <property type="entry name" value="Secretin"/>
    <property type="match status" value="1"/>
</dbReference>
<keyword evidence="3" id="KW-0472">Membrane</keyword>
<protein>
    <submittedName>
        <fullName evidence="10">Type II secretion system protein D</fullName>
    </submittedName>
</protein>
<dbReference type="InterPro" id="IPR004846">
    <property type="entry name" value="T2SS/T3SS_dom"/>
</dbReference>
<dbReference type="AlphaFoldDB" id="A0A7W8DS20"/>
<dbReference type="RefSeq" id="WP_184212527.1">
    <property type="nucleotide sequence ID" value="NZ_JACHIF010000011.1"/>
</dbReference>
<dbReference type="GO" id="GO:0015627">
    <property type="term" value="C:type II protein secretion system complex"/>
    <property type="evidence" value="ECO:0007669"/>
    <property type="project" value="TreeGrafter"/>
</dbReference>
<evidence type="ECO:0000256" key="5">
    <source>
        <dbReference type="RuleBase" id="RU004004"/>
    </source>
</evidence>
<feature type="region of interest" description="Disordered" evidence="6">
    <location>
        <begin position="455"/>
        <end position="516"/>
    </location>
</feature>
<dbReference type="Proteomes" id="UP000534294">
    <property type="component" value="Unassembled WGS sequence"/>
</dbReference>
<dbReference type="InterPro" id="IPR038591">
    <property type="entry name" value="NolW-like_sf"/>
</dbReference>
<evidence type="ECO:0000313" key="11">
    <source>
        <dbReference type="Proteomes" id="UP000534294"/>
    </source>
</evidence>
<gene>
    <name evidence="10" type="ORF">HNQ64_004377</name>
</gene>
<feature type="region of interest" description="Disordered" evidence="6">
    <location>
        <begin position="330"/>
        <end position="367"/>
    </location>
</feature>
<evidence type="ECO:0000313" key="10">
    <source>
        <dbReference type="EMBL" id="MBB5040098.1"/>
    </source>
</evidence>
<keyword evidence="5" id="KW-0813">Transport</keyword>
<dbReference type="InterPro" id="IPR001775">
    <property type="entry name" value="GspD/PilQ"/>
</dbReference>
<dbReference type="InterPro" id="IPR050810">
    <property type="entry name" value="Bact_Secretion_Sys_Channel"/>
</dbReference>
<feature type="domain" description="NolW-like" evidence="9">
    <location>
        <begin position="428"/>
        <end position="569"/>
    </location>
</feature>
<feature type="chain" id="PRO_5031139216" evidence="7">
    <location>
        <begin position="27"/>
        <end position="904"/>
    </location>
</feature>
<sequence>MFFSRLRPHSLSSLSALLLITGPLSAQEAAPTPPSTPIGAPAPATPPTGADTPAPPPDGARPPGTPGEGGFGPGGGRFGPGFGGRRRTGEGGPGFGSAPGAGGPGGENIQSTLAQTIRMEGDRYVLQFPNNPVADMLSIYELLTNITLVKDTNIFNEGAPVSLATPRAVTKEEAVKLIEATLLTNGYAIVMEPDGKSARILPARNQSANAVQFSHGVRFYTSAKDLPEGETIITYFMKLAYLDPEEAATMLSGHVGLSVYGRITPVLTPPGLLLTESSTVIKQLISIQEAIDIGDTGSSLVTKFIPVEYAEAATIAQIIQATLTAQAQEKETKGVNTIRGNAASDGRNREERQDNNNNNNNRSQPPVIINGQVVQGGAKTPMPSAQVVADTRLNQILVVSSPEDYTYIASLIAEFDKPLVVDEPYERKLKYAAAVDVLSAITDLLQDTNTGGTVQLPGGGTIQQQRTQPLASSSSQLLTGRTTTGTRGGQVLATSGSTSDDTATASSAGASRADLIQAPTEDNAPISVLVGKTRVVADPMANSILVMGRKEAIDKVNGLLDKLDRKPSQVYLSTVIGQLTLGDGFEFGVDYLSALNNKDGTNFSAGGIFSREDILNGTALTRAVGDVRNNAITNAFGPAKGLNLYGAIGDSLEVFVTALETTNRFKVLSRPSIFALNNKKASITSGQLIPVPGESTTNANGNNNGIITTNVEYRDVVLKLEVVPLINEDGEVTLTIAQVNDTVIGTQRVEPNNIPIIGTEQIITTVTVPDGNTIVLGGLISEQNKKDTEGVPFLSRIPGVGNLFKENKDSNSRNELIIFIQPQVVTDNNSLRNTSLREDYRTQVGADAAERFPENVDIQAPRISDAKEAEIIETEAQQKQGFFSRMFRRSNTPKAITPAPGLRR</sequence>
<feature type="compositionally biased region" description="Low complexity" evidence="6">
    <location>
        <begin position="37"/>
        <end position="52"/>
    </location>
</feature>
<dbReference type="Gene3D" id="3.30.1370.120">
    <property type="match status" value="3"/>
</dbReference>
<dbReference type="EMBL" id="JACHIF010000011">
    <property type="protein sequence ID" value="MBB5040098.1"/>
    <property type="molecule type" value="Genomic_DNA"/>
</dbReference>
<feature type="region of interest" description="Disordered" evidence="6">
    <location>
        <begin position="26"/>
        <end position="109"/>
    </location>
</feature>
<evidence type="ECO:0000256" key="1">
    <source>
        <dbReference type="ARBA" id="ARBA00004370"/>
    </source>
</evidence>
<evidence type="ECO:0000256" key="6">
    <source>
        <dbReference type="SAM" id="MobiDB-lite"/>
    </source>
</evidence>
<evidence type="ECO:0000256" key="3">
    <source>
        <dbReference type="ARBA" id="ARBA00023136"/>
    </source>
</evidence>
<feature type="compositionally biased region" description="Low complexity" evidence="6">
    <location>
        <begin position="472"/>
        <end position="514"/>
    </location>
</feature>
<dbReference type="PRINTS" id="PR00811">
    <property type="entry name" value="BCTERIALGSPD"/>
</dbReference>
<dbReference type="GO" id="GO:0009279">
    <property type="term" value="C:cell outer membrane"/>
    <property type="evidence" value="ECO:0007669"/>
    <property type="project" value="UniProtKB-SubCell"/>
</dbReference>
<evidence type="ECO:0000256" key="4">
    <source>
        <dbReference type="RuleBase" id="RU004003"/>
    </source>
</evidence>
<comment type="subcellular location">
    <subcellularLocation>
        <location evidence="5">Cell outer membrane</location>
    </subcellularLocation>
    <subcellularLocation>
        <location evidence="1">Membrane</location>
    </subcellularLocation>
</comment>
<dbReference type="PANTHER" id="PTHR30332">
    <property type="entry name" value="PROBABLE GENERAL SECRETION PATHWAY PROTEIN D"/>
    <property type="match status" value="1"/>
</dbReference>
<reference evidence="10 11" key="1">
    <citation type="submission" date="2020-08" db="EMBL/GenBank/DDBJ databases">
        <title>Genomic Encyclopedia of Type Strains, Phase IV (KMG-IV): sequencing the most valuable type-strain genomes for metagenomic binning, comparative biology and taxonomic classification.</title>
        <authorList>
            <person name="Goeker M."/>
        </authorList>
    </citation>
    <scope>NUCLEOTIDE SEQUENCE [LARGE SCALE GENOMIC DNA]</scope>
    <source>
        <strain evidence="10 11">DSM 12251</strain>
    </source>
</reference>
<evidence type="ECO:0000256" key="2">
    <source>
        <dbReference type="ARBA" id="ARBA00022729"/>
    </source>
</evidence>
<feature type="signal peptide" evidence="7">
    <location>
        <begin position="1"/>
        <end position="26"/>
    </location>
</feature>
<feature type="compositionally biased region" description="Gly residues" evidence="6">
    <location>
        <begin position="66"/>
        <end position="83"/>
    </location>
</feature>
<accession>A0A7W8DS20</accession>
<feature type="compositionally biased region" description="Pro residues" evidence="6">
    <location>
        <begin position="53"/>
        <end position="65"/>
    </location>
</feature>
<keyword evidence="2 7" id="KW-0732">Signal</keyword>
<comment type="caution">
    <text evidence="10">The sequence shown here is derived from an EMBL/GenBank/DDBJ whole genome shotgun (WGS) entry which is preliminary data.</text>
</comment>
<feature type="domain" description="NolW-like" evidence="9">
    <location>
        <begin position="303"/>
        <end position="418"/>
    </location>
</feature>
<evidence type="ECO:0000259" key="8">
    <source>
        <dbReference type="Pfam" id="PF00263"/>
    </source>
</evidence>
<dbReference type="Pfam" id="PF03958">
    <property type="entry name" value="Secretin_N"/>
    <property type="match status" value="2"/>
</dbReference>
<evidence type="ECO:0000256" key="7">
    <source>
        <dbReference type="SAM" id="SignalP"/>
    </source>
</evidence>
<feature type="compositionally biased region" description="Polar residues" evidence="6">
    <location>
        <begin position="462"/>
        <end position="471"/>
    </location>
</feature>
<feature type="domain" description="Type II/III secretion system secretin-like" evidence="8">
    <location>
        <begin position="658"/>
        <end position="825"/>
    </location>
</feature>
<feature type="compositionally biased region" description="Gly residues" evidence="6">
    <location>
        <begin position="90"/>
        <end position="106"/>
    </location>
</feature>
<evidence type="ECO:0000259" key="9">
    <source>
        <dbReference type="Pfam" id="PF03958"/>
    </source>
</evidence>
<comment type="similarity">
    <text evidence="4">Belongs to the bacterial secretin family.</text>
</comment>
<name>A0A7W8DS20_9BACT</name>
<keyword evidence="11" id="KW-1185">Reference proteome</keyword>
<dbReference type="GO" id="GO:0009306">
    <property type="term" value="P:protein secretion"/>
    <property type="evidence" value="ECO:0007669"/>
    <property type="project" value="InterPro"/>
</dbReference>